<dbReference type="SUPFAM" id="SSF50475">
    <property type="entry name" value="FMN-binding split barrel"/>
    <property type="match status" value="1"/>
</dbReference>
<dbReference type="PANTHER" id="PTHR10851">
    <property type="entry name" value="PYRIDOXINE-5-PHOSPHATE OXIDASE"/>
    <property type="match status" value="1"/>
</dbReference>
<comment type="pathway">
    <text evidence="4">Cofactor metabolism; pyridoxal 5'-phosphate salvage; pyridoxal 5'-phosphate from pyridoxine 5'-phosphate: step 1/1.</text>
</comment>
<evidence type="ECO:0000256" key="7">
    <source>
        <dbReference type="ARBA" id="ARBA00022630"/>
    </source>
</evidence>
<comment type="similarity">
    <text evidence="5">Belongs to the pyridoxamine 5'-phosphate oxidase family.</text>
</comment>
<evidence type="ECO:0000259" key="10">
    <source>
        <dbReference type="Pfam" id="PF01243"/>
    </source>
</evidence>
<protein>
    <recommendedName>
        <fullName evidence="6">pyridoxal 5'-phosphate synthase</fullName>
        <ecNumber evidence="6">1.4.3.5</ecNumber>
    </recommendedName>
</protein>
<dbReference type="InterPro" id="IPR012349">
    <property type="entry name" value="Split_barrel_FMN-bd"/>
</dbReference>
<dbReference type="InterPro" id="IPR000659">
    <property type="entry name" value="Pyridox_Oxase"/>
</dbReference>
<dbReference type="GO" id="GO:0010181">
    <property type="term" value="F:FMN binding"/>
    <property type="evidence" value="ECO:0007669"/>
    <property type="project" value="InterPro"/>
</dbReference>
<dbReference type="InterPro" id="IPR011576">
    <property type="entry name" value="Pyridox_Oxase_N"/>
</dbReference>
<comment type="function">
    <text evidence="2">Catalyzes the oxidation of either pyridoxine 5'-phosphate (PNP) or pyridoxamine 5'-phosphate (PMP) into pyridoxal 5'-phosphate (PLP).</text>
</comment>
<evidence type="ECO:0000256" key="6">
    <source>
        <dbReference type="ARBA" id="ARBA00012801"/>
    </source>
</evidence>
<keyword evidence="8" id="KW-0288">FMN</keyword>
<evidence type="ECO:0000256" key="2">
    <source>
        <dbReference type="ARBA" id="ARBA00003691"/>
    </source>
</evidence>
<dbReference type="Pfam" id="PF01243">
    <property type="entry name" value="PNPOx_N"/>
    <property type="match status" value="1"/>
</dbReference>
<dbReference type="VEuPathDB" id="VectorBase:CSON011740"/>
<reference evidence="11" key="1">
    <citation type="submission" date="2018-07" db="EMBL/GenBank/DDBJ databases">
        <authorList>
            <person name="Quirk P.G."/>
            <person name="Krulwich T.A."/>
        </authorList>
    </citation>
    <scope>NUCLEOTIDE SEQUENCE</scope>
</reference>
<dbReference type="UniPathway" id="UPA01068">
    <property type="reaction ID" value="UER00304"/>
</dbReference>
<keyword evidence="7" id="KW-0285">Flavoprotein</keyword>
<evidence type="ECO:0000313" key="11">
    <source>
        <dbReference type="EMBL" id="SSX24935.1"/>
    </source>
</evidence>
<evidence type="ECO:0000256" key="5">
    <source>
        <dbReference type="ARBA" id="ARBA00007301"/>
    </source>
</evidence>
<name>A0A336M3W0_CULSO</name>
<comment type="pathway">
    <text evidence="3">Cofactor metabolism; pyridoxal 5'-phosphate salvage; pyridoxal 5'-phosphate from pyridoxamine 5'-phosphate: step 1/1.</text>
</comment>
<evidence type="ECO:0000256" key="4">
    <source>
        <dbReference type="ARBA" id="ARBA00005037"/>
    </source>
</evidence>
<feature type="domain" description="Pyridoxamine 5'-phosphate oxidase N-terminal" evidence="10">
    <location>
        <begin position="38"/>
        <end position="124"/>
    </location>
</feature>
<organism evidence="11">
    <name type="scientific">Culicoides sonorensis</name>
    <name type="common">Biting midge</name>
    <dbReference type="NCBI Taxonomy" id="179676"/>
    <lineage>
        <taxon>Eukaryota</taxon>
        <taxon>Metazoa</taxon>
        <taxon>Ecdysozoa</taxon>
        <taxon>Arthropoda</taxon>
        <taxon>Hexapoda</taxon>
        <taxon>Insecta</taxon>
        <taxon>Pterygota</taxon>
        <taxon>Neoptera</taxon>
        <taxon>Endopterygota</taxon>
        <taxon>Diptera</taxon>
        <taxon>Nematocera</taxon>
        <taxon>Chironomoidea</taxon>
        <taxon>Ceratopogonidae</taxon>
        <taxon>Ceratopogoninae</taxon>
        <taxon>Culicoides</taxon>
        <taxon>Monoculicoides</taxon>
    </lineage>
</organism>
<proteinExistence type="inferred from homology"/>
<dbReference type="GO" id="GO:0004733">
    <property type="term" value="F:pyridoxamine phosphate oxidase activity"/>
    <property type="evidence" value="ECO:0007669"/>
    <property type="project" value="UniProtKB-EC"/>
</dbReference>
<dbReference type="AlphaFoldDB" id="A0A336M3W0"/>
<dbReference type="GO" id="GO:0008615">
    <property type="term" value="P:pyridoxine biosynthetic process"/>
    <property type="evidence" value="ECO:0007669"/>
    <property type="project" value="InterPro"/>
</dbReference>
<evidence type="ECO:0000256" key="8">
    <source>
        <dbReference type="ARBA" id="ARBA00022643"/>
    </source>
</evidence>
<evidence type="ECO:0000256" key="9">
    <source>
        <dbReference type="ARBA" id="ARBA00023002"/>
    </source>
</evidence>
<dbReference type="PANTHER" id="PTHR10851:SF4">
    <property type="entry name" value="PYRIDOXAL 5'-PHOSPHATE SYNTHASE"/>
    <property type="match status" value="1"/>
</dbReference>
<gene>
    <name evidence="11" type="primary">CSON011740</name>
</gene>
<dbReference type="Gene3D" id="2.30.110.10">
    <property type="entry name" value="Electron Transport, Fmn-binding Protein, Chain A"/>
    <property type="match status" value="1"/>
</dbReference>
<sequence length="218" mass="25213">MDKNQISSLCKIENPPPHPMTMFKEYLDEAEHYLKETYGVLNLATANSKGEVLNRTVVLRGHDEDGIIFVTERNSRKYLDIQENNRVAATFLWMYHKKDDPEITTHQIRFTGTATELTPSQIQTFYKSEPIYYKIRSAICECGKPVNWDELKSKHDEVLGNYLDGKETLEKMNGTYTAIHIKAETVDFYHSKGLNVIADRVVYRRDSEGKWNFGHVCA</sequence>
<dbReference type="EMBL" id="UFQT01000523">
    <property type="protein sequence ID" value="SSX24935.1"/>
    <property type="molecule type" value="Genomic_DNA"/>
</dbReference>
<evidence type="ECO:0000256" key="3">
    <source>
        <dbReference type="ARBA" id="ARBA00004738"/>
    </source>
</evidence>
<dbReference type="OMA" id="ITHRYTR"/>
<comment type="cofactor">
    <cofactor evidence="1">
        <name>FMN</name>
        <dbReference type="ChEBI" id="CHEBI:58210"/>
    </cofactor>
</comment>
<accession>A0A336M3W0</accession>
<dbReference type="EC" id="1.4.3.5" evidence="6"/>
<keyword evidence="9" id="KW-0560">Oxidoreductase</keyword>
<evidence type="ECO:0000256" key="1">
    <source>
        <dbReference type="ARBA" id="ARBA00001917"/>
    </source>
</evidence>